<sequence length="92" mass="10804">MRHARRTVVVIHFSFWLCRGYAPSGRHFWGFLLFHPALLGISSFSPGTLGISTLPPAGRKKDAFERFNRCRKPNFRCRRDKKFFSIIGWCTW</sequence>
<reference evidence="1 2" key="1">
    <citation type="submission" date="2019-08" db="EMBL/GenBank/DDBJ databases">
        <title>Whole genome of Aphis craccivora.</title>
        <authorList>
            <person name="Voronova N.V."/>
            <person name="Shulinski R.S."/>
            <person name="Bandarenka Y.V."/>
            <person name="Zhorov D.G."/>
            <person name="Warner D."/>
        </authorList>
    </citation>
    <scope>NUCLEOTIDE SEQUENCE [LARGE SCALE GENOMIC DNA]</scope>
    <source>
        <strain evidence="1">180601</strain>
        <tissue evidence="1">Whole Body</tissue>
    </source>
</reference>
<comment type="caution">
    <text evidence="1">The sequence shown here is derived from an EMBL/GenBank/DDBJ whole genome shotgun (WGS) entry which is preliminary data.</text>
</comment>
<dbReference type="Proteomes" id="UP000478052">
    <property type="component" value="Unassembled WGS sequence"/>
</dbReference>
<dbReference type="AlphaFoldDB" id="A0A6G0Z0H6"/>
<dbReference type="EMBL" id="VUJU01001797">
    <property type="protein sequence ID" value="KAF0763802.1"/>
    <property type="molecule type" value="Genomic_DNA"/>
</dbReference>
<organism evidence="1 2">
    <name type="scientific">Aphis craccivora</name>
    <name type="common">Cowpea aphid</name>
    <dbReference type="NCBI Taxonomy" id="307492"/>
    <lineage>
        <taxon>Eukaryota</taxon>
        <taxon>Metazoa</taxon>
        <taxon>Ecdysozoa</taxon>
        <taxon>Arthropoda</taxon>
        <taxon>Hexapoda</taxon>
        <taxon>Insecta</taxon>
        <taxon>Pterygota</taxon>
        <taxon>Neoptera</taxon>
        <taxon>Paraneoptera</taxon>
        <taxon>Hemiptera</taxon>
        <taxon>Sternorrhyncha</taxon>
        <taxon>Aphidomorpha</taxon>
        <taxon>Aphidoidea</taxon>
        <taxon>Aphididae</taxon>
        <taxon>Aphidini</taxon>
        <taxon>Aphis</taxon>
        <taxon>Aphis</taxon>
    </lineage>
</organism>
<protein>
    <submittedName>
        <fullName evidence="1">Uncharacterized protein</fullName>
    </submittedName>
</protein>
<keyword evidence="2" id="KW-1185">Reference proteome</keyword>
<name>A0A6G0Z0H6_APHCR</name>
<accession>A0A6G0Z0H6</accession>
<gene>
    <name evidence="1" type="ORF">FWK35_00010756</name>
</gene>
<proteinExistence type="predicted"/>
<evidence type="ECO:0000313" key="1">
    <source>
        <dbReference type="EMBL" id="KAF0763802.1"/>
    </source>
</evidence>
<evidence type="ECO:0000313" key="2">
    <source>
        <dbReference type="Proteomes" id="UP000478052"/>
    </source>
</evidence>